<evidence type="ECO:0000313" key="2">
    <source>
        <dbReference type="Proteomes" id="UP000199341"/>
    </source>
</evidence>
<dbReference type="InterPro" id="IPR036188">
    <property type="entry name" value="FAD/NAD-bd_sf"/>
</dbReference>
<dbReference type="InterPro" id="IPR005288">
    <property type="entry name" value="NadB"/>
</dbReference>
<accession>A0A1G9VLX6</accession>
<dbReference type="Gene3D" id="3.50.50.60">
    <property type="entry name" value="FAD/NAD(P)-binding domain"/>
    <property type="match status" value="1"/>
</dbReference>
<protein>
    <submittedName>
        <fullName evidence="1">FAD dependent oxidoreductase</fullName>
    </submittedName>
</protein>
<dbReference type="PANTHER" id="PTHR42716">
    <property type="entry name" value="L-ASPARTATE OXIDASE"/>
    <property type="match status" value="1"/>
</dbReference>
<proteinExistence type="predicted"/>
<dbReference type="Proteomes" id="UP000199341">
    <property type="component" value="Unassembled WGS sequence"/>
</dbReference>
<dbReference type="PANTHER" id="PTHR42716:SF1">
    <property type="entry name" value="SLL0471 PROTEIN"/>
    <property type="match status" value="1"/>
</dbReference>
<dbReference type="AlphaFoldDB" id="A0A1G9VLX6"/>
<dbReference type="RefSeq" id="WP_093782390.1">
    <property type="nucleotide sequence ID" value="NZ_FNIE01000001.1"/>
</dbReference>
<dbReference type="GO" id="GO:0008734">
    <property type="term" value="F:L-aspartate oxidase activity"/>
    <property type="evidence" value="ECO:0007669"/>
    <property type="project" value="InterPro"/>
</dbReference>
<dbReference type="STRING" id="310781.SAMN05216259_101322"/>
<sequence>MTVQETAQETDVLVVGGGLGGVAAALAAARLGRRVVLTEESPWLGGQMTSQAVPPDEHPWIETEGATRSYRRLRRNIRDYYRRNYDLNDDALVTSVLNPGGGGVSPICHEPAVGVTAIAELLAPFRSDAQLTVLTEHEPVAAETEGDQVVSVTLRARRTGEQVTLTAPYILDATELGDLLELAGVEHVTGAESRDETGEPHALDGPADPLDQQSFTWCFAVDYHPEADFTIDRPADYDFWRAYRPDFWPAPLLSWEDVIPQTLAPRREAIFEHPDSPRGHVTADRWNFRRIFSAANYRPGRYGSDVTLVNWPQIDYMEGPLIGVDDATRERHLEASRRQSLSFLYWMQTEAPRLDGGTGYKGLRLRGDVLGTDDGLAMRPYIRESRRIRAEFTVLEQHVGVQARAEAGLPAGAEPFADTVGTGSYRIDLHPSSGGRSGPRTYIDIADHPFQIPLGALIPQRVENLLPANKNIGTTHITNGCYRLHPVEWTIGEAAGALAAHCLNSGSTPRKVRNDPALLADFQRLLRTRLGFQLTWPEHLRTAQR</sequence>
<dbReference type="SUPFAM" id="SSF51905">
    <property type="entry name" value="FAD/NAD(P)-binding domain"/>
    <property type="match status" value="1"/>
</dbReference>
<gene>
    <name evidence="1" type="ORF">SAMN05216259_101322</name>
</gene>
<reference evidence="1 2" key="1">
    <citation type="submission" date="2016-10" db="EMBL/GenBank/DDBJ databases">
        <authorList>
            <person name="de Groot N.N."/>
        </authorList>
    </citation>
    <scope>NUCLEOTIDE SEQUENCE [LARGE SCALE GENOMIC DNA]</scope>
    <source>
        <strain evidence="1 2">CGMCC 4.2022</strain>
    </source>
</reference>
<dbReference type="Pfam" id="PF12831">
    <property type="entry name" value="FAD_oxidored"/>
    <property type="match status" value="1"/>
</dbReference>
<dbReference type="GO" id="GO:0009435">
    <property type="term" value="P:NAD+ biosynthetic process"/>
    <property type="evidence" value="ECO:0007669"/>
    <property type="project" value="InterPro"/>
</dbReference>
<dbReference type="EMBL" id="FNIE01000001">
    <property type="protein sequence ID" value="SDM73073.1"/>
    <property type="molecule type" value="Genomic_DNA"/>
</dbReference>
<keyword evidence="2" id="KW-1185">Reference proteome</keyword>
<organism evidence="1 2">
    <name type="scientific">Actinacidiphila guanduensis</name>
    <dbReference type="NCBI Taxonomy" id="310781"/>
    <lineage>
        <taxon>Bacteria</taxon>
        <taxon>Bacillati</taxon>
        <taxon>Actinomycetota</taxon>
        <taxon>Actinomycetes</taxon>
        <taxon>Kitasatosporales</taxon>
        <taxon>Streptomycetaceae</taxon>
        <taxon>Actinacidiphila</taxon>
    </lineage>
</organism>
<evidence type="ECO:0000313" key="1">
    <source>
        <dbReference type="EMBL" id="SDM73073.1"/>
    </source>
</evidence>
<name>A0A1G9VLX6_9ACTN</name>
<dbReference type="OrthoDB" id="615715at2"/>